<evidence type="ECO:0000313" key="8">
    <source>
        <dbReference type="EMBL" id="KAL0286239.1"/>
    </source>
</evidence>
<dbReference type="InterPro" id="IPR039778">
    <property type="entry name" value="PDCD4"/>
</dbReference>
<keyword evidence="5" id="KW-0810">Translation regulation</keyword>
<evidence type="ECO:0000256" key="1">
    <source>
        <dbReference type="ARBA" id="ARBA00004496"/>
    </source>
</evidence>
<keyword evidence="4" id="KW-0677">Repeat</keyword>
<organism evidence="8">
    <name type="scientific">Sesamum calycinum</name>
    <dbReference type="NCBI Taxonomy" id="2727403"/>
    <lineage>
        <taxon>Eukaryota</taxon>
        <taxon>Viridiplantae</taxon>
        <taxon>Streptophyta</taxon>
        <taxon>Embryophyta</taxon>
        <taxon>Tracheophyta</taxon>
        <taxon>Spermatophyta</taxon>
        <taxon>Magnoliopsida</taxon>
        <taxon>eudicotyledons</taxon>
        <taxon>Gunneridae</taxon>
        <taxon>Pentapetalae</taxon>
        <taxon>asterids</taxon>
        <taxon>lamiids</taxon>
        <taxon>Lamiales</taxon>
        <taxon>Pedaliaceae</taxon>
        <taxon>Sesamum</taxon>
    </lineage>
</organism>
<dbReference type="PANTHER" id="PTHR12626">
    <property type="entry name" value="PROGRAMMED CELL DEATH 4"/>
    <property type="match status" value="1"/>
</dbReference>
<evidence type="ECO:0000256" key="6">
    <source>
        <dbReference type="ARBA" id="ARBA00023242"/>
    </source>
</evidence>
<dbReference type="Pfam" id="PF02847">
    <property type="entry name" value="MA3"/>
    <property type="match status" value="1"/>
</dbReference>
<reference evidence="8" key="1">
    <citation type="submission" date="2020-06" db="EMBL/GenBank/DDBJ databases">
        <authorList>
            <person name="Li T."/>
            <person name="Hu X."/>
            <person name="Zhang T."/>
            <person name="Song X."/>
            <person name="Zhang H."/>
            <person name="Dai N."/>
            <person name="Sheng W."/>
            <person name="Hou X."/>
            <person name="Wei L."/>
        </authorList>
    </citation>
    <scope>NUCLEOTIDE SEQUENCE</scope>
    <source>
        <strain evidence="8">KEN8</strain>
        <tissue evidence="8">Leaf</tissue>
    </source>
</reference>
<comment type="similarity">
    <text evidence="2">Belongs to the PDCD4 family.</text>
</comment>
<keyword evidence="3" id="KW-0963">Cytoplasm</keyword>
<dbReference type="InterPro" id="IPR016024">
    <property type="entry name" value="ARM-type_fold"/>
</dbReference>
<dbReference type="SUPFAM" id="SSF48371">
    <property type="entry name" value="ARM repeat"/>
    <property type="match status" value="1"/>
</dbReference>
<keyword evidence="6" id="KW-0539">Nucleus</keyword>
<reference evidence="8" key="2">
    <citation type="journal article" date="2024" name="Plant">
        <title>Genomic evolution and insights into agronomic trait innovations of Sesamum species.</title>
        <authorList>
            <person name="Miao H."/>
            <person name="Wang L."/>
            <person name="Qu L."/>
            <person name="Liu H."/>
            <person name="Sun Y."/>
            <person name="Le M."/>
            <person name="Wang Q."/>
            <person name="Wei S."/>
            <person name="Zheng Y."/>
            <person name="Lin W."/>
            <person name="Duan Y."/>
            <person name="Cao H."/>
            <person name="Xiong S."/>
            <person name="Wang X."/>
            <person name="Wei L."/>
            <person name="Li C."/>
            <person name="Ma Q."/>
            <person name="Ju M."/>
            <person name="Zhao R."/>
            <person name="Li G."/>
            <person name="Mu C."/>
            <person name="Tian Q."/>
            <person name="Mei H."/>
            <person name="Zhang T."/>
            <person name="Gao T."/>
            <person name="Zhang H."/>
        </authorList>
    </citation>
    <scope>NUCLEOTIDE SEQUENCE</scope>
    <source>
        <strain evidence="8">KEN8</strain>
    </source>
</reference>
<dbReference type="InterPro" id="IPR003891">
    <property type="entry name" value="Initiation_fac_eIF4g_MI"/>
</dbReference>
<sequence>MENKNERQWRLLRQCCDMQLITMNQMTKGFNRVAESLDDLALDVPMLRNSTRTMSNEPRLKDGWTRLLIKHEHEINNCNSSVEIESPAALPCLDPTELISFYCTPSPAAPLCSGPKVLTSCLPEDKYDSGGSSLFGPEGTNLLLLPEDKYDSGAPLFGPEGTNLLLLPEDKYDSGGSSLFGPEGTNLLLLPDDKYDSGGSSLFGPEGTNSLYYRTSTTPYGMGFLEAPVVRPRGN</sequence>
<evidence type="ECO:0000256" key="5">
    <source>
        <dbReference type="ARBA" id="ARBA00022845"/>
    </source>
</evidence>
<accession>A0AAW2IVL1</accession>
<evidence type="ECO:0000256" key="2">
    <source>
        <dbReference type="ARBA" id="ARBA00005497"/>
    </source>
</evidence>
<comment type="subcellular location">
    <subcellularLocation>
        <location evidence="1">Cytoplasm</location>
    </subcellularLocation>
</comment>
<dbReference type="PROSITE" id="PS51366">
    <property type="entry name" value="MI"/>
    <property type="match status" value="1"/>
</dbReference>
<dbReference type="AlphaFoldDB" id="A0AAW2IVL1"/>
<dbReference type="Gene3D" id="1.25.40.180">
    <property type="match status" value="1"/>
</dbReference>
<dbReference type="GO" id="GO:0045892">
    <property type="term" value="P:negative regulation of DNA-templated transcription"/>
    <property type="evidence" value="ECO:0007669"/>
    <property type="project" value="InterPro"/>
</dbReference>
<dbReference type="PANTHER" id="PTHR12626:SF2">
    <property type="entry name" value="MA3 DOMAIN-CONTAINING TRANSLATION REGULATORY FACTOR 2"/>
    <property type="match status" value="1"/>
</dbReference>
<feature type="domain" description="MI" evidence="7">
    <location>
        <begin position="1"/>
        <end position="74"/>
    </location>
</feature>
<evidence type="ECO:0000256" key="3">
    <source>
        <dbReference type="ARBA" id="ARBA00022490"/>
    </source>
</evidence>
<protein>
    <submittedName>
        <fullName evidence="8">Ma3 domain-containing translation regulatory factor 4</fullName>
    </submittedName>
</protein>
<evidence type="ECO:0000256" key="4">
    <source>
        <dbReference type="ARBA" id="ARBA00022737"/>
    </source>
</evidence>
<name>A0AAW2IVL1_9LAMI</name>
<dbReference type="GO" id="GO:0006417">
    <property type="term" value="P:regulation of translation"/>
    <property type="evidence" value="ECO:0007669"/>
    <property type="project" value="UniProtKB-KW"/>
</dbReference>
<dbReference type="GO" id="GO:0005737">
    <property type="term" value="C:cytoplasm"/>
    <property type="evidence" value="ECO:0007669"/>
    <property type="project" value="UniProtKB-SubCell"/>
</dbReference>
<comment type="caution">
    <text evidence="8">The sequence shown here is derived from an EMBL/GenBank/DDBJ whole genome shotgun (WGS) entry which is preliminary data.</text>
</comment>
<dbReference type="EMBL" id="JACGWM010001891">
    <property type="protein sequence ID" value="KAL0286239.1"/>
    <property type="molecule type" value="Genomic_DNA"/>
</dbReference>
<proteinExistence type="inferred from homology"/>
<gene>
    <name evidence="8" type="ORF">Scaly_2556200</name>
</gene>
<evidence type="ECO:0000259" key="7">
    <source>
        <dbReference type="PROSITE" id="PS51366"/>
    </source>
</evidence>